<keyword evidence="5" id="KW-0998">Cell outer membrane</keyword>
<keyword evidence="4" id="KW-0472">Membrane</keyword>
<feature type="domain" description="POTRA" evidence="8">
    <location>
        <begin position="156"/>
        <end position="232"/>
    </location>
</feature>
<dbReference type="RefSeq" id="WP_144994310.1">
    <property type="nucleotide sequence ID" value="NZ_CP036281.1"/>
</dbReference>
<dbReference type="PANTHER" id="PTHR12815">
    <property type="entry name" value="SORTING AND ASSEMBLY MACHINERY SAMM50 PROTEIN FAMILY MEMBER"/>
    <property type="match status" value="1"/>
</dbReference>
<dbReference type="InterPro" id="IPR039910">
    <property type="entry name" value="D15-like"/>
</dbReference>
<organism evidence="9 10">
    <name type="scientific">Polystyrenella longa</name>
    <dbReference type="NCBI Taxonomy" id="2528007"/>
    <lineage>
        <taxon>Bacteria</taxon>
        <taxon>Pseudomonadati</taxon>
        <taxon>Planctomycetota</taxon>
        <taxon>Planctomycetia</taxon>
        <taxon>Planctomycetales</taxon>
        <taxon>Planctomycetaceae</taxon>
        <taxon>Polystyrenella</taxon>
    </lineage>
</organism>
<dbReference type="AlphaFoldDB" id="A0A518CK44"/>
<sequence precursor="true">MIGVKDDTGFRKLLTNRTVRFSRVRFFPVACLVFTICLLSALFAVPACAQSPGASGSSAVPLKDRTEQNLGKVSNRAYTDKLDQPVISINVEGNVTIPESAILRKVMTQIDRNPSQKMLREDIQRLYQTRWFFSVSTKLQRTDKGLILTFVVKERPIVDKIEYRGNDKLKDKVLAEITGLRAGSPYDVSANQESVQRLQNYYKEKGYFFAKVKLISGDQPEQRDVIFEIVEGKKTRVQKVYFEGNEFVVDGVLKTHLSTKRAILWKFGGLYDPSSIQNDLNALTQYYTNYGYFDVGIDHRIEFNEDKSAVYLHYTIKEGKRYKIRNRIIRGNEVFNEEELAEEMELGASEFFNARILGDDIRKLKAKYGEQGRFFAKVEASPVFLETPGEADLLYNIDEDIIYTIRNIDVRILGDYPHTKETVALNRMVIQPGDKANPRMIKLAESRLGGSQIFERSGASAPKITVHAVTPADGGILNPQLFRGQSGEKNFIYDENSRPNQAAPAQPTQQQDQSYYQRRPQPNNYQQPTAIELDATQREIARFNNSSFQTTSFETVDNRMVSNTNTKSAVADFGHSGIPATVSQQVLHPGQFVNMDERFASTNNGNPERNVGLERQVDMLFRGQSPDNPFPPVVDPNVEESQFTNPYNPIYGGNPQGDPLGGPPPTGQLDIRADLTEARTGRFMFGVGVNSDSGVAGNIVLEEQNFDLWRPPTSFQDIINGTAWRGAGQKFRLEAVPGSEIGRYTASWSDPYFMDTEYSFGVSAFYFTRFYPDWDEQRTGGRFTLGKQLTPEWTVSGSFRLEDIEIDDPSIPTPQELTDALGSSLLTTVKGAVTHDTRDAPFMPGEGHIIEANYEQAFGDYSYPKVGLEASQYFTVFNRPDGGGRHIISLAGQLGWTGSDTPIFEQFFAGGFQTFRGFSFRGVGPVTDGVNTGGEFLALGSVEYIFPLMANETVQAVAFSDFGTVEDDVAFDAFRMSIGGGLRVTVPAMGPVPLAFDWAYPIIQEDFDDKRIFSFYVGFTR</sequence>
<dbReference type="InterPro" id="IPR010827">
    <property type="entry name" value="BamA/TamA_POTRA"/>
</dbReference>
<dbReference type="OrthoDB" id="231360at2"/>
<feature type="region of interest" description="Disordered" evidence="6">
    <location>
        <begin position="647"/>
        <end position="670"/>
    </location>
</feature>
<dbReference type="InterPro" id="IPR034746">
    <property type="entry name" value="POTRA"/>
</dbReference>
<dbReference type="Pfam" id="PF07244">
    <property type="entry name" value="POTRA"/>
    <property type="match status" value="4"/>
</dbReference>
<feature type="chain" id="PRO_5021889995" evidence="7">
    <location>
        <begin position="50"/>
        <end position="1021"/>
    </location>
</feature>
<keyword evidence="2" id="KW-0812">Transmembrane</keyword>
<dbReference type="EMBL" id="CP036281">
    <property type="protein sequence ID" value="QDU79590.1"/>
    <property type="molecule type" value="Genomic_DNA"/>
</dbReference>
<evidence type="ECO:0000256" key="7">
    <source>
        <dbReference type="SAM" id="SignalP"/>
    </source>
</evidence>
<evidence type="ECO:0000259" key="8">
    <source>
        <dbReference type="PROSITE" id="PS51779"/>
    </source>
</evidence>
<dbReference type="KEGG" id="plon:Pla110_13010"/>
<protein>
    <submittedName>
        <fullName evidence="9">Outer membrane protein assembly factor BamA</fullName>
    </submittedName>
</protein>
<feature type="region of interest" description="Disordered" evidence="6">
    <location>
        <begin position="491"/>
        <end position="525"/>
    </location>
</feature>
<accession>A0A518CK44</accession>
<dbReference type="PROSITE" id="PS51779">
    <property type="entry name" value="POTRA"/>
    <property type="match status" value="3"/>
</dbReference>
<feature type="domain" description="POTRA" evidence="8">
    <location>
        <begin position="84"/>
        <end position="155"/>
    </location>
</feature>
<evidence type="ECO:0000313" key="9">
    <source>
        <dbReference type="EMBL" id="QDU79590.1"/>
    </source>
</evidence>
<keyword evidence="3 7" id="KW-0732">Signal</keyword>
<proteinExistence type="predicted"/>
<keyword evidence="10" id="KW-1185">Reference proteome</keyword>
<feature type="compositionally biased region" description="Low complexity" evidence="6">
    <location>
        <begin position="498"/>
        <end position="525"/>
    </location>
</feature>
<evidence type="ECO:0000256" key="6">
    <source>
        <dbReference type="SAM" id="MobiDB-lite"/>
    </source>
</evidence>
<dbReference type="PANTHER" id="PTHR12815:SF47">
    <property type="entry name" value="TRANSLOCATION AND ASSEMBLY MODULE SUBUNIT TAMA"/>
    <property type="match status" value="1"/>
</dbReference>
<evidence type="ECO:0000256" key="2">
    <source>
        <dbReference type="ARBA" id="ARBA00022692"/>
    </source>
</evidence>
<name>A0A518CK44_9PLAN</name>
<dbReference type="Proteomes" id="UP000317178">
    <property type="component" value="Chromosome"/>
</dbReference>
<evidence type="ECO:0000256" key="5">
    <source>
        <dbReference type="ARBA" id="ARBA00023237"/>
    </source>
</evidence>
<dbReference type="InterPro" id="IPR000184">
    <property type="entry name" value="Bac_surfAg_D15"/>
</dbReference>
<dbReference type="Gene3D" id="2.40.160.50">
    <property type="entry name" value="membrane protein fhac: a member of the omp85/tpsb transporter family"/>
    <property type="match status" value="1"/>
</dbReference>
<feature type="domain" description="POTRA" evidence="8">
    <location>
        <begin position="235"/>
        <end position="319"/>
    </location>
</feature>
<evidence type="ECO:0000313" key="10">
    <source>
        <dbReference type="Proteomes" id="UP000317178"/>
    </source>
</evidence>
<evidence type="ECO:0000256" key="3">
    <source>
        <dbReference type="ARBA" id="ARBA00022729"/>
    </source>
</evidence>
<comment type="subcellular location">
    <subcellularLocation>
        <location evidence="1">Membrane</location>
    </subcellularLocation>
</comment>
<evidence type="ECO:0000256" key="1">
    <source>
        <dbReference type="ARBA" id="ARBA00004370"/>
    </source>
</evidence>
<evidence type="ECO:0000256" key="4">
    <source>
        <dbReference type="ARBA" id="ARBA00023136"/>
    </source>
</evidence>
<reference evidence="9 10" key="1">
    <citation type="submission" date="2019-02" db="EMBL/GenBank/DDBJ databases">
        <title>Deep-cultivation of Planctomycetes and their phenomic and genomic characterization uncovers novel biology.</title>
        <authorList>
            <person name="Wiegand S."/>
            <person name="Jogler M."/>
            <person name="Boedeker C."/>
            <person name="Pinto D."/>
            <person name="Vollmers J."/>
            <person name="Rivas-Marin E."/>
            <person name="Kohn T."/>
            <person name="Peeters S.H."/>
            <person name="Heuer A."/>
            <person name="Rast P."/>
            <person name="Oberbeckmann S."/>
            <person name="Bunk B."/>
            <person name="Jeske O."/>
            <person name="Meyerdierks A."/>
            <person name="Storesund J.E."/>
            <person name="Kallscheuer N."/>
            <person name="Luecker S."/>
            <person name="Lage O.M."/>
            <person name="Pohl T."/>
            <person name="Merkel B.J."/>
            <person name="Hornburger P."/>
            <person name="Mueller R.-W."/>
            <person name="Bruemmer F."/>
            <person name="Labrenz M."/>
            <person name="Spormann A.M."/>
            <person name="Op den Camp H."/>
            <person name="Overmann J."/>
            <person name="Amann R."/>
            <person name="Jetten M.S.M."/>
            <person name="Mascher T."/>
            <person name="Medema M.H."/>
            <person name="Devos D.P."/>
            <person name="Kaster A.-K."/>
            <person name="Ovreas L."/>
            <person name="Rohde M."/>
            <person name="Galperin M.Y."/>
            <person name="Jogler C."/>
        </authorList>
    </citation>
    <scope>NUCLEOTIDE SEQUENCE [LARGE SCALE GENOMIC DNA]</scope>
    <source>
        <strain evidence="9 10">Pla110</strain>
    </source>
</reference>
<gene>
    <name evidence="9" type="primary">bamA</name>
    <name evidence="9" type="ORF">Pla110_13010</name>
</gene>
<dbReference type="GO" id="GO:0019867">
    <property type="term" value="C:outer membrane"/>
    <property type="evidence" value="ECO:0007669"/>
    <property type="project" value="InterPro"/>
</dbReference>
<dbReference type="Pfam" id="PF01103">
    <property type="entry name" value="Omp85"/>
    <property type="match status" value="1"/>
</dbReference>
<dbReference type="Gene3D" id="3.10.20.310">
    <property type="entry name" value="membrane protein fhac"/>
    <property type="match status" value="4"/>
</dbReference>
<feature type="signal peptide" evidence="7">
    <location>
        <begin position="1"/>
        <end position="49"/>
    </location>
</feature>